<protein>
    <submittedName>
        <fullName evidence="3">Uncharacterized protein</fullName>
    </submittedName>
</protein>
<keyword evidence="2" id="KW-1133">Transmembrane helix</keyword>
<dbReference type="EMBL" id="MCGR01000066">
    <property type="protein sequence ID" value="ORY64634.1"/>
    <property type="molecule type" value="Genomic_DNA"/>
</dbReference>
<dbReference type="OrthoDB" id="2564232at2759"/>
<sequence length="402" mass="43450">MNVAQALGGAGGFSAPSMDPFEVLRSDYDPNAPPKPAPPPATIRPFLASTDLKIVRYLVGASVMEPSSLANQAALFKPLIVLLWAGLTHLLIVYVGRGWPTSVHNLFASVPKEPLGDGGYMQTATEWLSLTPLIVVAPIVLLALFEMRHRSMFEDKMSRAIGEEDMRDIEEYYAVGQRDGKQGFWVLEYDGRIIGAMGLDGRKPGQQLDAAVDHAKTDDDKKIEDAPSTDSTDAASTSATTSSPYPLRSRGKVSTDPKPSLSVTPPTPALGTSTTTTLSSLPSGTLHLRRLATSLSFRPAHIEDDLLSFVGEYAFGKETGQEENKQIVITLRPAVEKNLAKRLKKNGFVAVPKGAESEVVGVDAQQAKAGIVAALWPLDLSARTFVLTREQWEKQVAQAKKE</sequence>
<keyword evidence="2" id="KW-0472">Membrane</keyword>
<proteinExistence type="predicted"/>
<feature type="compositionally biased region" description="Low complexity" evidence="1">
    <location>
        <begin position="269"/>
        <end position="281"/>
    </location>
</feature>
<gene>
    <name evidence="3" type="ORF">BCR35DRAFT_308739</name>
</gene>
<evidence type="ECO:0000256" key="2">
    <source>
        <dbReference type="SAM" id="Phobius"/>
    </source>
</evidence>
<dbReference type="Proteomes" id="UP000193467">
    <property type="component" value="Unassembled WGS sequence"/>
</dbReference>
<keyword evidence="2" id="KW-0812">Transmembrane</keyword>
<evidence type="ECO:0000313" key="3">
    <source>
        <dbReference type="EMBL" id="ORY64634.1"/>
    </source>
</evidence>
<accession>A0A1Y2DZV6</accession>
<name>A0A1Y2DZV6_9BASI</name>
<keyword evidence="4" id="KW-1185">Reference proteome</keyword>
<dbReference type="AlphaFoldDB" id="A0A1Y2DZV6"/>
<organism evidence="3 4">
    <name type="scientific">Leucosporidium creatinivorum</name>
    <dbReference type="NCBI Taxonomy" id="106004"/>
    <lineage>
        <taxon>Eukaryota</taxon>
        <taxon>Fungi</taxon>
        <taxon>Dikarya</taxon>
        <taxon>Basidiomycota</taxon>
        <taxon>Pucciniomycotina</taxon>
        <taxon>Microbotryomycetes</taxon>
        <taxon>Leucosporidiales</taxon>
        <taxon>Leucosporidium</taxon>
    </lineage>
</organism>
<reference evidence="3 4" key="1">
    <citation type="submission" date="2016-07" db="EMBL/GenBank/DDBJ databases">
        <title>Pervasive Adenine N6-methylation of Active Genes in Fungi.</title>
        <authorList>
            <consortium name="DOE Joint Genome Institute"/>
            <person name="Mondo S.J."/>
            <person name="Dannebaum R.O."/>
            <person name="Kuo R.C."/>
            <person name="Labutti K."/>
            <person name="Haridas S."/>
            <person name="Kuo A."/>
            <person name="Salamov A."/>
            <person name="Ahrendt S.R."/>
            <person name="Lipzen A."/>
            <person name="Sullivan W."/>
            <person name="Andreopoulos W.B."/>
            <person name="Clum A."/>
            <person name="Lindquist E."/>
            <person name="Daum C."/>
            <person name="Ramamoorthy G.K."/>
            <person name="Gryganskyi A."/>
            <person name="Culley D."/>
            <person name="Magnuson J.K."/>
            <person name="James T.Y."/>
            <person name="O'Malley M.A."/>
            <person name="Stajich J.E."/>
            <person name="Spatafora J.W."/>
            <person name="Visel A."/>
            <person name="Grigoriev I.V."/>
        </authorList>
    </citation>
    <scope>NUCLEOTIDE SEQUENCE [LARGE SCALE GENOMIC DNA]</scope>
    <source>
        <strain evidence="3 4">62-1032</strain>
    </source>
</reference>
<feature type="transmembrane region" description="Helical" evidence="2">
    <location>
        <begin position="127"/>
        <end position="147"/>
    </location>
</feature>
<feature type="region of interest" description="Disordered" evidence="1">
    <location>
        <begin position="210"/>
        <end position="281"/>
    </location>
</feature>
<feature type="transmembrane region" description="Helical" evidence="2">
    <location>
        <begin position="74"/>
        <end position="96"/>
    </location>
</feature>
<comment type="caution">
    <text evidence="3">The sequence shown here is derived from an EMBL/GenBank/DDBJ whole genome shotgun (WGS) entry which is preliminary data.</text>
</comment>
<evidence type="ECO:0000313" key="4">
    <source>
        <dbReference type="Proteomes" id="UP000193467"/>
    </source>
</evidence>
<evidence type="ECO:0000256" key="1">
    <source>
        <dbReference type="SAM" id="MobiDB-lite"/>
    </source>
</evidence>
<feature type="compositionally biased region" description="Low complexity" evidence="1">
    <location>
        <begin position="226"/>
        <end position="244"/>
    </location>
</feature>
<feature type="compositionally biased region" description="Basic and acidic residues" evidence="1">
    <location>
        <begin position="211"/>
        <end position="225"/>
    </location>
</feature>
<dbReference type="InParanoid" id="A0A1Y2DZV6"/>